<evidence type="ECO:0000256" key="5">
    <source>
        <dbReference type="ARBA" id="ARBA00022679"/>
    </source>
</evidence>
<proteinExistence type="inferred from homology"/>
<dbReference type="InterPro" id="IPR015947">
    <property type="entry name" value="PUA-like_sf"/>
</dbReference>
<evidence type="ECO:0000259" key="9">
    <source>
        <dbReference type="SMART" id="SM00359"/>
    </source>
</evidence>
<dbReference type="GO" id="GO:0005737">
    <property type="term" value="C:cytoplasm"/>
    <property type="evidence" value="ECO:0007669"/>
    <property type="project" value="UniProtKB-SubCell"/>
</dbReference>
<dbReference type="CDD" id="cd02440">
    <property type="entry name" value="AdoMet_MTases"/>
    <property type="match status" value="1"/>
</dbReference>
<keyword evidence="3" id="KW-0698">rRNA processing</keyword>
<dbReference type="Pfam" id="PF10672">
    <property type="entry name" value="Methyltrans_SAM"/>
    <property type="match status" value="1"/>
</dbReference>
<protein>
    <submittedName>
        <fullName evidence="10">Class I SAM-dependent rRNA methyltransferase</fullName>
    </submittedName>
</protein>
<dbReference type="Pfam" id="PF17785">
    <property type="entry name" value="PUA_3"/>
    <property type="match status" value="1"/>
</dbReference>
<dbReference type="GO" id="GO:0008168">
    <property type="term" value="F:methyltransferase activity"/>
    <property type="evidence" value="ECO:0007669"/>
    <property type="project" value="UniProtKB-KW"/>
</dbReference>
<comment type="similarity">
    <text evidence="8">Belongs to the methyltransferase superfamily. RlmI family.</text>
</comment>
<dbReference type="Gene3D" id="3.40.50.150">
    <property type="entry name" value="Vaccinia Virus protein VP39"/>
    <property type="match status" value="1"/>
</dbReference>
<reference evidence="11" key="1">
    <citation type="journal article" date="2020" name="bioRxiv">
        <title>A rank-normalized archaeal taxonomy based on genome phylogeny resolves widespread incomplete and uneven classifications.</title>
        <authorList>
            <person name="Rinke C."/>
            <person name="Chuvochina M."/>
            <person name="Mussig A.J."/>
            <person name="Chaumeil P.-A."/>
            <person name="Waite D.W."/>
            <person name="Whitman W.B."/>
            <person name="Parks D.H."/>
            <person name="Hugenholtz P."/>
        </authorList>
    </citation>
    <scope>NUCLEOTIDE SEQUENCE [LARGE SCALE GENOMIC DNA]</scope>
</reference>
<keyword evidence="7" id="KW-0694">RNA-binding</keyword>
<sequence length="413" mass="46241">MAEKKENAKQFSQGFLQSKKAFAKLFIGKSIEREIQKGTRLIYGTTIKKTKGEAKKGEIAWLVDEKGKFIAQAFYNPKNAVIAQIVSLKEKEKIDEGFLQSKILKASAFRSETLKLGTTHRMFYGEADGIPGLLIDRFNNICSVQISCPGVEIWKQKIAEILLEIQGVETVVERNDSRNRVKLGLPVMKGVIAGNKKTQTIIEEGKVKFEVDVLRGHKTGFYLDQRENRLRLAEYCSEGKEMLDVFSYTGGFGLHAAASGANVTMIDLPEALQQARRNAKLNGLEDKISFIEGNAFEQTEKLISKAEKFDIISCDPPAFVQKSEDLEKGKKAYHQINYNCFKLVKDGGILATSSCSHFLSEMEFLDLLIAAAANAGKRVSLVEKRFQSRDHLTPIASKKGNYLKCYFLRVEDA</sequence>
<evidence type="ECO:0000256" key="2">
    <source>
        <dbReference type="ARBA" id="ARBA00022490"/>
    </source>
</evidence>
<comment type="caution">
    <text evidence="10">The sequence shown here is derived from an EMBL/GenBank/DDBJ whole genome shotgun (WGS) entry which is preliminary data.</text>
</comment>
<dbReference type="EMBL" id="DUFJ01000092">
    <property type="protein sequence ID" value="HIH33406.1"/>
    <property type="molecule type" value="Genomic_DNA"/>
</dbReference>
<dbReference type="PANTHER" id="PTHR42873">
    <property type="entry name" value="RIBOSOMAL RNA LARGE SUBUNIT METHYLTRANSFERASE"/>
    <property type="match status" value="1"/>
</dbReference>
<evidence type="ECO:0000256" key="7">
    <source>
        <dbReference type="ARBA" id="ARBA00022884"/>
    </source>
</evidence>
<keyword evidence="4 10" id="KW-0489">Methyltransferase</keyword>
<dbReference type="GO" id="GO:0003723">
    <property type="term" value="F:RNA binding"/>
    <property type="evidence" value="ECO:0007669"/>
    <property type="project" value="UniProtKB-KW"/>
</dbReference>
<dbReference type="SUPFAM" id="SSF53335">
    <property type="entry name" value="S-adenosyl-L-methionine-dependent methyltransferases"/>
    <property type="match status" value="1"/>
</dbReference>
<dbReference type="Gene3D" id="2.30.130.10">
    <property type="entry name" value="PUA domain"/>
    <property type="match status" value="1"/>
</dbReference>
<evidence type="ECO:0000256" key="4">
    <source>
        <dbReference type="ARBA" id="ARBA00022603"/>
    </source>
</evidence>
<gene>
    <name evidence="10" type="ORF">HA227_04100</name>
</gene>
<dbReference type="Proteomes" id="UP000527315">
    <property type="component" value="Unassembled WGS sequence"/>
</dbReference>
<dbReference type="InterPro" id="IPR041532">
    <property type="entry name" value="RlmI-like_PUA"/>
</dbReference>
<dbReference type="AlphaFoldDB" id="A0A7J4L166"/>
<feature type="domain" description="PUA" evidence="9">
    <location>
        <begin position="23"/>
        <end position="108"/>
    </location>
</feature>
<dbReference type="Gene3D" id="3.30.750.80">
    <property type="entry name" value="RNA methyltransferase domain (HRMD) like"/>
    <property type="match status" value="1"/>
</dbReference>
<evidence type="ECO:0000256" key="1">
    <source>
        <dbReference type="ARBA" id="ARBA00004496"/>
    </source>
</evidence>
<keyword evidence="6" id="KW-0949">S-adenosyl-L-methionine</keyword>
<dbReference type="PANTHER" id="PTHR42873:SF1">
    <property type="entry name" value="S-ADENOSYLMETHIONINE-DEPENDENT METHYLTRANSFERASE DOMAIN-CONTAINING PROTEIN"/>
    <property type="match status" value="1"/>
</dbReference>
<dbReference type="InterPro" id="IPR002478">
    <property type="entry name" value="PUA"/>
</dbReference>
<keyword evidence="2" id="KW-0963">Cytoplasm</keyword>
<evidence type="ECO:0000256" key="6">
    <source>
        <dbReference type="ARBA" id="ARBA00022691"/>
    </source>
</evidence>
<keyword evidence="5 10" id="KW-0808">Transferase</keyword>
<dbReference type="InterPro" id="IPR036974">
    <property type="entry name" value="PUA_sf"/>
</dbReference>
<dbReference type="GO" id="GO:0032259">
    <property type="term" value="P:methylation"/>
    <property type="evidence" value="ECO:0007669"/>
    <property type="project" value="UniProtKB-KW"/>
</dbReference>
<dbReference type="GO" id="GO:0006364">
    <property type="term" value="P:rRNA processing"/>
    <property type="evidence" value="ECO:0007669"/>
    <property type="project" value="UniProtKB-KW"/>
</dbReference>
<dbReference type="CDD" id="cd11572">
    <property type="entry name" value="RlmI_M_like"/>
    <property type="match status" value="1"/>
</dbReference>
<accession>A0A7J4L166</accession>
<name>A0A7J4L166_9ARCH</name>
<evidence type="ECO:0000313" key="10">
    <source>
        <dbReference type="EMBL" id="HIH33406.1"/>
    </source>
</evidence>
<evidence type="ECO:0000256" key="3">
    <source>
        <dbReference type="ARBA" id="ARBA00022552"/>
    </source>
</evidence>
<dbReference type="SMART" id="SM00359">
    <property type="entry name" value="PUA"/>
    <property type="match status" value="1"/>
</dbReference>
<comment type="subcellular location">
    <subcellularLocation>
        <location evidence="1">Cytoplasm</location>
    </subcellularLocation>
</comment>
<dbReference type="SUPFAM" id="SSF88697">
    <property type="entry name" value="PUA domain-like"/>
    <property type="match status" value="1"/>
</dbReference>
<organism evidence="10 11">
    <name type="scientific">Candidatus Iainarchaeum sp</name>
    <dbReference type="NCBI Taxonomy" id="3101447"/>
    <lineage>
        <taxon>Archaea</taxon>
        <taxon>Candidatus Iainarchaeota</taxon>
        <taxon>Candidatus Iainarchaeia</taxon>
        <taxon>Candidatus Iainarchaeales</taxon>
        <taxon>Candidatus Iainarchaeaceae</taxon>
        <taxon>Candidatus Iainarchaeum</taxon>
    </lineage>
</organism>
<evidence type="ECO:0000256" key="8">
    <source>
        <dbReference type="ARBA" id="ARBA00038091"/>
    </source>
</evidence>
<evidence type="ECO:0000313" key="11">
    <source>
        <dbReference type="Proteomes" id="UP000527315"/>
    </source>
</evidence>
<dbReference type="InterPro" id="IPR029063">
    <property type="entry name" value="SAM-dependent_MTases_sf"/>
</dbReference>
<dbReference type="InterPro" id="IPR019614">
    <property type="entry name" value="SAM-dep_methyl-trfase"/>
</dbReference>